<evidence type="ECO:0000256" key="2">
    <source>
        <dbReference type="ARBA" id="ARBA00022980"/>
    </source>
</evidence>
<dbReference type="Gene3D" id="1.10.10.10">
    <property type="entry name" value="Winged helix-like DNA-binding domain superfamily/Winged helix DNA-binding domain"/>
    <property type="match status" value="1"/>
</dbReference>
<dbReference type="GO" id="GO:0003735">
    <property type="term" value="F:structural constituent of ribosome"/>
    <property type="evidence" value="ECO:0007669"/>
    <property type="project" value="InterPro"/>
</dbReference>
<evidence type="ECO:0000256" key="4">
    <source>
        <dbReference type="ARBA" id="ARBA00035143"/>
    </source>
</evidence>
<evidence type="ECO:0000256" key="3">
    <source>
        <dbReference type="ARBA" id="ARBA00023274"/>
    </source>
</evidence>
<dbReference type="SUPFAM" id="SSF46785">
    <property type="entry name" value="Winged helix' DNA-binding domain"/>
    <property type="match status" value="1"/>
</dbReference>
<evidence type="ECO:0000313" key="7">
    <source>
        <dbReference type="EMBL" id="HIP91206.1"/>
    </source>
</evidence>
<dbReference type="EMBL" id="DQUI01000017">
    <property type="protein sequence ID" value="HIP83995.1"/>
    <property type="molecule type" value="Genomic_DNA"/>
</dbReference>
<keyword evidence="3 5" id="KW-0687">Ribonucleoprotein</keyword>
<dbReference type="GO" id="GO:0003723">
    <property type="term" value="F:RNA binding"/>
    <property type="evidence" value="ECO:0007669"/>
    <property type="project" value="TreeGrafter"/>
</dbReference>
<protein>
    <recommendedName>
        <fullName evidence="4 5">Small ribosomal subunit protein eS19</fullName>
    </recommendedName>
</protein>
<dbReference type="InterPro" id="IPR036390">
    <property type="entry name" value="WH_DNA-bd_sf"/>
</dbReference>
<evidence type="ECO:0000313" key="8">
    <source>
        <dbReference type="Proteomes" id="UP000643554"/>
    </source>
</evidence>
<proteinExistence type="inferred from homology"/>
<comment type="subunit">
    <text evidence="5">Part of the 30S ribosomal subunit.</text>
</comment>
<dbReference type="GO" id="GO:0022627">
    <property type="term" value="C:cytosolic small ribosomal subunit"/>
    <property type="evidence" value="ECO:0007669"/>
    <property type="project" value="TreeGrafter"/>
</dbReference>
<evidence type="ECO:0000256" key="5">
    <source>
        <dbReference type="HAMAP-Rule" id="MF_01474"/>
    </source>
</evidence>
<reference evidence="6" key="1">
    <citation type="journal article" date="2020" name="ISME J.">
        <title>Gammaproteobacteria mediating utilization of methyl-, sulfur- and petroleum organic compounds in deep ocean hydrothermal plumes.</title>
        <authorList>
            <person name="Zhou Z."/>
            <person name="Liu Y."/>
            <person name="Pan J."/>
            <person name="Cron B.R."/>
            <person name="Toner B.M."/>
            <person name="Anantharaman K."/>
            <person name="Breier J.A."/>
            <person name="Dick G.J."/>
            <person name="Li M."/>
        </authorList>
    </citation>
    <scope>NUCLEOTIDE SEQUENCE</scope>
    <source>
        <strain evidence="6">SZUA-1453</strain>
        <strain evidence="7">SZUA-1471</strain>
    </source>
</reference>
<comment type="similarity">
    <text evidence="1 5">Belongs to the eukaryotic ribosomal protein eS19 family.</text>
</comment>
<dbReference type="HAMAP" id="MF_01474">
    <property type="entry name" value="Ribosomal_eS19"/>
    <property type="match status" value="1"/>
</dbReference>
<dbReference type="FunFam" id="1.10.10.10:FF:000449">
    <property type="entry name" value="30S ribosomal protein S19e"/>
    <property type="match status" value="1"/>
</dbReference>
<organism evidence="6 8">
    <name type="scientific">Methanothermococcus okinawensis</name>
    <dbReference type="NCBI Taxonomy" id="155863"/>
    <lineage>
        <taxon>Archaea</taxon>
        <taxon>Methanobacteriati</taxon>
        <taxon>Methanobacteriota</taxon>
        <taxon>Methanomada group</taxon>
        <taxon>Methanococci</taxon>
        <taxon>Methanococcales</taxon>
        <taxon>Methanococcaceae</taxon>
        <taxon>Methanothermococcus</taxon>
    </lineage>
</organism>
<dbReference type="SMART" id="SM01413">
    <property type="entry name" value="Ribosomal_S19e"/>
    <property type="match status" value="1"/>
</dbReference>
<dbReference type="Pfam" id="PF01090">
    <property type="entry name" value="Ribosomal_S19e"/>
    <property type="match status" value="1"/>
</dbReference>
<name>A0A832ZA54_9EURY</name>
<accession>A0A832ZA54</accession>
<dbReference type="InterPro" id="IPR027548">
    <property type="entry name" value="Ribosomal_eS19_archaeal"/>
</dbReference>
<dbReference type="AlphaFoldDB" id="A0A832ZA54"/>
<dbReference type="InterPro" id="IPR001266">
    <property type="entry name" value="Ribosomal_eS19"/>
</dbReference>
<gene>
    <name evidence="5" type="primary">rps19e</name>
    <name evidence="6" type="ORF">EYH15_00650</name>
    <name evidence="7" type="ORF">EYH21_02770</name>
</gene>
<dbReference type="InterPro" id="IPR018277">
    <property type="entry name" value="Ribosomal_eS19_CS"/>
</dbReference>
<evidence type="ECO:0000256" key="1">
    <source>
        <dbReference type="ARBA" id="ARBA00010014"/>
    </source>
</evidence>
<dbReference type="Proteomes" id="UP000643554">
    <property type="component" value="Unassembled WGS sequence"/>
</dbReference>
<dbReference type="PROSITE" id="PS00628">
    <property type="entry name" value="RIBOSOMAL_S19E"/>
    <property type="match status" value="1"/>
</dbReference>
<comment type="function">
    <text evidence="5">May be involved in maturation of the 30S ribosomal subunit.</text>
</comment>
<dbReference type="PANTHER" id="PTHR11710">
    <property type="entry name" value="40S RIBOSOMAL PROTEIN S19"/>
    <property type="match status" value="1"/>
</dbReference>
<comment type="caution">
    <text evidence="6">The sequence shown here is derived from an EMBL/GenBank/DDBJ whole genome shotgun (WGS) entry which is preliminary data.</text>
</comment>
<dbReference type="EMBL" id="DQUO01000030">
    <property type="protein sequence ID" value="HIP91206.1"/>
    <property type="molecule type" value="Genomic_DNA"/>
</dbReference>
<dbReference type="GO" id="GO:0006412">
    <property type="term" value="P:translation"/>
    <property type="evidence" value="ECO:0007669"/>
    <property type="project" value="UniProtKB-UniRule"/>
</dbReference>
<dbReference type="PANTHER" id="PTHR11710:SF0">
    <property type="entry name" value="40S RIBOSOMAL PROTEIN S19"/>
    <property type="match status" value="1"/>
</dbReference>
<dbReference type="Proteomes" id="UP000618343">
    <property type="component" value="Unassembled WGS sequence"/>
</dbReference>
<evidence type="ECO:0000313" key="6">
    <source>
        <dbReference type="EMBL" id="HIP83995.1"/>
    </source>
</evidence>
<dbReference type="InterPro" id="IPR036388">
    <property type="entry name" value="WH-like_DNA-bd_sf"/>
</dbReference>
<sequence>MTTVYDVPPSKLIEKVAEKLKEMDIDKPQWVDFVKTGAHKERRPQEDDWWYIRCASILRRIYVDGPVGVERLRTVYGGRKNRGHKPEKFVKGSGNIVRKALQALEKLDLIKTTKEGRVVTPKGQSLLDNTAKEVKEEIIGETPALSKY</sequence>
<keyword evidence="2 5" id="KW-0689">Ribosomal protein</keyword>
<dbReference type="GO" id="GO:0000028">
    <property type="term" value="P:ribosomal small subunit assembly"/>
    <property type="evidence" value="ECO:0007669"/>
    <property type="project" value="TreeGrafter"/>
</dbReference>
<dbReference type="NCBIfam" id="NF006811">
    <property type="entry name" value="PRK09333.1"/>
    <property type="match status" value="1"/>
</dbReference>